<organism evidence="2">
    <name type="scientific">Anopheles braziliensis</name>
    <dbReference type="NCBI Taxonomy" id="58242"/>
    <lineage>
        <taxon>Eukaryota</taxon>
        <taxon>Metazoa</taxon>
        <taxon>Ecdysozoa</taxon>
        <taxon>Arthropoda</taxon>
        <taxon>Hexapoda</taxon>
        <taxon>Insecta</taxon>
        <taxon>Pterygota</taxon>
        <taxon>Neoptera</taxon>
        <taxon>Endopterygota</taxon>
        <taxon>Diptera</taxon>
        <taxon>Nematocera</taxon>
        <taxon>Culicoidea</taxon>
        <taxon>Culicidae</taxon>
        <taxon>Anophelinae</taxon>
        <taxon>Anopheles</taxon>
    </lineage>
</organism>
<name>A0A2M3ZNX2_9DIPT</name>
<keyword evidence="1" id="KW-0732">Signal</keyword>
<dbReference type="AlphaFoldDB" id="A0A2M3ZNX2"/>
<evidence type="ECO:0000256" key="1">
    <source>
        <dbReference type="SAM" id="SignalP"/>
    </source>
</evidence>
<protein>
    <submittedName>
        <fullName evidence="2">Putative secreted peptide</fullName>
    </submittedName>
</protein>
<feature type="chain" id="PRO_5014759774" evidence="1">
    <location>
        <begin position="32"/>
        <end position="66"/>
    </location>
</feature>
<dbReference type="EMBL" id="GGFM01009458">
    <property type="protein sequence ID" value="MBW30209.1"/>
    <property type="molecule type" value="Transcribed_RNA"/>
</dbReference>
<evidence type="ECO:0000313" key="2">
    <source>
        <dbReference type="EMBL" id="MBW30209.1"/>
    </source>
</evidence>
<sequence>MPLSSLWLLLLLVVVLLLLSIFVPVPVPTNAVPPAEPCSGLVLHSSSLCNHKLARCCRIWVKEFWK</sequence>
<proteinExistence type="predicted"/>
<reference evidence="2" key="1">
    <citation type="submission" date="2018-01" db="EMBL/GenBank/DDBJ databases">
        <title>An insight into the sialome of Amazonian anophelines.</title>
        <authorList>
            <person name="Ribeiro J.M."/>
            <person name="Scarpassa V."/>
            <person name="Calvo E."/>
        </authorList>
    </citation>
    <scope>NUCLEOTIDE SEQUENCE</scope>
    <source>
        <tissue evidence="2">Salivary glands</tissue>
    </source>
</reference>
<feature type="signal peptide" evidence="1">
    <location>
        <begin position="1"/>
        <end position="31"/>
    </location>
</feature>
<accession>A0A2M3ZNX2</accession>